<dbReference type="EMBL" id="JANTQA010000012">
    <property type="protein sequence ID" value="KAJ3449252.1"/>
    <property type="molecule type" value="Genomic_DNA"/>
</dbReference>
<proteinExistence type="predicted"/>
<gene>
    <name evidence="2" type="ORF">M0812_05397</name>
</gene>
<feature type="compositionally biased region" description="Basic residues" evidence="1">
    <location>
        <begin position="77"/>
        <end position="98"/>
    </location>
</feature>
<feature type="compositionally biased region" description="Basic residues" evidence="1">
    <location>
        <begin position="172"/>
        <end position="183"/>
    </location>
</feature>
<evidence type="ECO:0000313" key="2">
    <source>
        <dbReference type="EMBL" id="KAJ3449252.1"/>
    </source>
</evidence>
<sequence>MSFPFDLGGGVEGEEPETESEEEIVLNQNETKTKIQSNKEEKEEQQKEEESQTIEKETHEEKKRDLEEKKTETNKPQQKKAKKKKHHKKKKSKKKRVAMVKDDENFQSKTNQIVLKPESTKTKTITKTVTFDKSSSGGFKFNKFRQKIKNLKKQITPNEEDKTDPKEQPTKTKTKKKKKKKKKQTSEFFKSIQEEGVGLKKDQEQEGTNQEQKKPIQEIDLKDNQKQPDQKETKDNEDTKGNKDQKESTKSKAKKTSEPKEKNQRGSLIKKPKFLRREKTKKKKELVNKTLENKRKEYNFVLKSIDSDFKTMKKKESGQLNHQLSSISSSVHKSLNVAQDVMRHIENSNTQIEDLIQTINTLSSNLQIVPKNTVKQK</sequence>
<comment type="caution">
    <text evidence="2">The sequence shown here is derived from an EMBL/GenBank/DDBJ whole genome shotgun (WGS) entry which is preliminary data.</text>
</comment>
<feature type="compositionally biased region" description="Acidic residues" evidence="1">
    <location>
        <begin position="12"/>
        <end position="24"/>
    </location>
</feature>
<feature type="region of interest" description="Disordered" evidence="1">
    <location>
        <begin position="1"/>
        <end position="117"/>
    </location>
</feature>
<feature type="region of interest" description="Disordered" evidence="1">
    <location>
        <begin position="132"/>
        <end position="289"/>
    </location>
</feature>
<feature type="compositionally biased region" description="Basic and acidic residues" evidence="1">
    <location>
        <begin position="211"/>
        <end position="264"/>
    </location>
</feature>
<dbReference type="Proteomes" id="UP001146793">
    <property type="component" value="Unassembled WGS sequence"/>
</dbReference>
<dbReference type="AlphaFoldDB" id="A0AAV8A946"/>
<protein>
    <submittedName>
        <fullName evidence="2">Uncharacterized protein</fullName>
    </submittedName>
</protein>
<organism evidence="2 3">
    <name type="scientific">Anaeramoeba flamelloides</name>
    <dbReference type="NCBI Taxonomy" id="1746091"/>
    <lineage>
        <taxon>Eukaryota</taxon>
        <taxon>Metamonada</taxon>
        <taxon>Anaeramoebidae</taxon>
        <taxon>Anaeramoeba</taxon>
    </lineage>
</organism>
<accession>A0AAV8A946</accession>
<name>A0AAV8A946_9EUKA</name>
<evidence type="ECO:0000313" key="3">
    <source>
        <dbReference type="Proteomes" id="UP001146793"/>
    </source>
</evidence>
<feature type="compositionally biased region" description="Basic residues" evidence="1">
    <location>
        <begin position="142"/>
        <end position="152"/>
    </location>
</feature>
<feature type="compositionally biased region" description="Basic and acidic residues" evidence="1">
    <location>
        <begin position="159"/>
        <end position="170"/>
    </location>
</feature>
<reference evidence="2" key="1">
    <citation type="submission" date="2022-08" db="EMBL/GenBank/DDBJ databases">
        <title>Novel sulphate-reducing endosymbionts in the free-living metamonad Anaeramoeba.</title>
        <authorList>
            <person name="Jerlstrom-Hultqvist J."/>
            <person name="Cepicka I."/>
            <person name="Gallot-Lavallee L."/>
            <person name="Salas-Leiva D."/>
            <person name="Curtis B.A."/>
            <person name="Zahonova K."/>
            <person name="Pipaliya S."/>
            <person name="Dacks J."/>
            <person name="Roger A.J."/>
        </authorList>
    </citation>
    <scope>NUCLEOTIDE SEQUENCE</scope>
    <source>
        <strain evidence="2">Busselton2</strain>
    </source>
</reference>
<feature type="compositionally biased region" description="Basic residues" evidence="1">
    <location>
        <begin position="268"/>
        <end position="284"/>
    </location>
</feature>
<evidence type="ECO:0000256" key="1">
    <source>
        <dbReference type="SAM" id="MobiDB-lite"/>
    </source>
</evidence>
<feature type="compositionally biased region" description="Basic and acidic residues" evidence="1">
    <location>
        <begin position="31"/>
        <end position="73"/>
    </location>
</feature>